<dbReference type="AlphaFoldDB" id="A0A0N1I0I6"/>
<keyword evidence="1" id="KW-0175">Coiled coil</keyword>
<dbReference type="InterPro" id="IPR036034">
    <property type="entry name" value="PDZ_sf"/>
</dbReference>
<dbReference type="OrthoDB" id="265078at2759"/>
<dbReference type="VEuPathDB" id="TriTrypDB:Lsey_0058_0220"/>
<comment type="caution">
    <text evidence="3">The sequence shown here is derived from an EMBL/GenBank/DDBJ whole genome shotgun (WGS) entry which is preliminary data.</text>
</comment>
<evidence type="ECO:0000256" key="1">
    <source>
        <dbReference type="SAM" id="Coils"/>
    </source>
</evidence>
<evidence type="ECO:0008006" key="5">
    <source>
        <dbReference type="Google" id="ProtNLM"/>
    </source>
</evidence>
<dbReference type="Gene3D" id="2.30.42.10">
    <property type="match status" value="1"/>
</dbReference>
<gene>
    <name evidence="3" type="ORF">ABL78_2707</name>
</gene>
<dbReference type="OMA" id="AYDPFNG"/>
<reference evidence="3 4" key="1">
    <citation type="journal article" date="2015" name="PLoS Pathog.">
        <title>Leptomonas seymouri: Adaptations to the Dixenous Life Cycle Analyzed by Genome Sequencing, Transcriptome Profiling and Co-infection with Leishmania donovani.</title>
        <authorList>
            <person name="Kraeva N."/>
            <person name="Butenko A."/>
            <person name="Hlavacova J."/>
            <person name="Kostygov A."/>
            <person name="Myskova J."/>
            <person name="Grybchuk D."/>
            <person name="Lestinova T."/>
            <person name="Votypka J."/>
            <person name="Volf P."/>
            <person name="Opperdoes F."/>
            <person name="Flegontov P."/>
            <person name="Lukes J."/>
            <person name="Yurchenko V."/>
        </authorList>
    </citation>
    <scope>NUCLEOTIDE SEQUENCE [LARGE SCALE GENOMIC DNA]</scope>
    <source>
        <strain evidence="3 4">ATCC 30220</strain>
    </source>
</reference>
<accession>A0A0N1I0I6</accession>
<keyword evidence="4" id="KW-1185">Reference proteome</keyword>
<evidence type="ECO:0000313" key="4">
    <source>
        <dbReference type="Proteomes" id="UP000038009"/>
    </source>
</evidence>
<sequence>MKTVLNRKFDLLCHSGTCPSYLIDVLSLLVVHANDTELFKSELRASGNGGAGGVDGFQGSLPTPSRDNSAIRAGRASRDAHERYAADRRTELMYRQVEDPEALDDALRASHESVLIAAEQSLQTYTEDLRHMKEIAMATSAKQLRAMRVETQQQMEAFRDRVCSSVVSQTKDELEVMRSEFGASVKEDVSDMVRQLHEASITAQRQVQELTTSFAEFLSEAREATTVAPLQDAHEALAAVGYMQEKVACMEAAAASTADIEALEARLERLELVVATLGSAVNGVPHTAVLSSATTAEPHEHAMEGLSAALTLTTPPFMPTVTEADTSPALASALSLSHSHAAPTSNHPPLPSFRTPAAANLARKVDSSKEQAAAPFPAPSSARKTGAELLGVVIESAEDGVMVSQVLPDSVAAHHQLGVGCIISHVGRVAVTTPEAFETALQASEARPLRLTTYDPCQGRVRVLTIDPPIQS</sequence>
<dbReference type="EMBL" id="LJSK01000058">
    <property type="protein sequence ID" value="KPI88203.1"/>
    <property type="molecule type" value="Genomic_DNA"/>
</dbReference>
<evidence type="ECO:0000256" key="2">
    <source>
        <dbReference type="SAM" id="MobiDB-lite"/>
    </source>
</evidence>
<protein>
    <recommendedName>
        <fullName evidence="5">PDZ domain-containing protein</fullName>
    </recommendedName>
</protein>
<dbReference type="Proteomes" id="UP000038009">
    <property type="component" value="Unassembled WGS sequence"/>
</dbReference>
<proteinExistence type="predicted"/>
<evidence type="ECO:0000313" key="3">
    <source>
        <dbReference type="EMBL" id="KPI88203.1"/>
    </source>
</evidence>
<feature type="coiled-coil region" evidence="1">
    <location>
        <begin position="253"/>
        <end position="280"/>
    </location>
</feature>
<dbReference type="SUPFAM" id="SSF50156">
    <property type="entry name" value="PDZ domain-like"/>
    <property type="match status" value="1"/>
</dbReference>
<feature type="region of interest" description="Disordered" evidence="2">
    <location>
        <begin position="50"/>
        <end position="80"/>
    </location>
</feature>
<organism evidence="3 4">
    <name type="scientific">Leptomonas seymouri</name>
    <dbReference type="NCBI Taxonomy" id="5684"/>
    <lineage>
        <taxon>Eukaryota</taxon>
        <taxon>Discoba</taxon>
        <taxon>Euglenozoa</taxon>
        <taxon>Kinetoplastea</taxon>
        <taxon>Metakinetoplastina</taxon>
        <taxon>Trypanosomatida</taxon>
        <taxon>Trypanosomatidae</taxon>
        <taxon>Leishmaniinae</taxon>
        <taxon>Leptomonas</taxon>
    </lineage>
</organism>
<name>A0A0N1I0I6_LEPSE</name>